<dbReference type="PANTHER" id="PTHR24148:SF64">
    <property type="entry name" value="HETEROKARYON INCOMPATIBILITY DOMAIN-CONTAINING PROTEIN"/>
    <property type="match status" value="1"/>
</dbReference>
<dbReference type="Pfam" id="PF06985">
    <property type="entry name" value="HET"/>
    <property type="match status" value="1"/>
</dbReference>
<dbReference type="Proteomes" id="UP001175001">
    <property type="component" value="Unassembled WGS sequence"/>
</dbReference>
<dbReference type="InterPro" id="IPR010730">
    <property type="entry name" value="HET"/>
</dbReference>
<feature type="domain" description="Heterokaryon incompatibility" evidence="1">
    <location>
        <begin position="48"/>
        <end position="193"/>
    </location>
</feature>
<protein>
    <recommendedName>
        <fullName evidence="1">Heterokaryon incompatibility domain-containing protein</fullName>
    </recommendedName>
</protein>
<name>A0AA39XY96_9PEZI</name>
<dbReference type="InterPro" id="IPR052895">
    <property type="entry name" value="HetReg/Transcr_Mod"/>
</dbReference>
<reference evidence="2" key="1">
    <citation type="submission" date="2023-06" db="EMBL/GenBank/DDBJ databases">
        <title>Multi-omics analyses reveal the molecular pathogenesis toolkit of Lasiodiplodia hormozganensis, a cross-kingdom pathogen.</title>
        <authorList>
            <person name="Felix C."/>
            <person name="Meneses R."/>
            <person name="Goncalves M.F.M."/>
            <person name="Tilleman L."/>
            <person name="Duarte A.S."/>
            <person name="Jorrin-Novo J.V."/>
            <person name="Van De Peer Y."/>
            <person name="Deforce D."/>
            <person name="Van Nieuwerburgh F."/>
            <person name="Esteves A.C."/>
            <person name="Alves A."/>
        </authorList>
    </citation>
    <scope>NUCLEOTIDE SEQUENCE</scope>
    <source>
        <strain evidence="2">CBS 339.90</strain>
    </source>
</reference>
<proteinExistence type="predicted"/>
<dbReference type="EMBL" id="JAUJDW010000073">
    <property type="protein sequence ID" value="KAK0642496.1"/>
    <property type="molecule type" value="Genomic_DNA"/>
</dbReference>
<accession>A0AA39XY96</accession>
<sequence length="689" mass="77409">MDTNPPASIFARVADLRVCSAPNCPFTPSPHLSVHLHDVPLARGNATALSYVWGEFNRGPITVGHASTSPERTFSLEIGTEWVVSDLLNRLIELCAERPVWMDQFCIPQKEDEIVRTLASIPTIYRTFDVVVLMPGAPCGCLREHMRDLARVDLANFEPDMMRVLMPSRQRMLSCFNSIAPSSWMGRMWPRQELMYAEQVRCVWVGREESACVRAKDENRDMSKLAPFLYWFYTTLVEGGCPERIALRRMELLVLQVELENTAELKKYVEGFTPPSMKNIDSYFRFLSGETLRKGGVLPSNNDGSPEGQGVGRFFYDMGQLSAGRLGPYRRATRSRDYVISVWTSCPGYVIPSGYKTMTTADLFQDAIDQLRVNHGVMLATSAPQGLFEDTRTGSALWKPAYYLSSMTIHNASMVYSAIGHKGIHSNIGPSQEIYLKNLNVENLPLSAGAKDWQALIKDMPETPYGQPLVDLFHSIIKHWGDEKTAGAFRMIDEQYYNHAFIYIQEVKDGQGIPKISAAQSRRLALMHMLFEKNNHMKKFDWGPVGFDGTSVNSDELYHCVHQILSSALGLDMGVCWNESIKLMFSATDGGGDRPPRIGFFRKDVDLDAISKRAAERRGREVLTVRVGDESFHESLLFEAQRVQTEGSLPTYQVFGIWAPTNLTAKEDYGALNFGSETGKGTEFEAILC</sequence>
<evidence type="ECO:0000313" key="2">
    <source>
        <dbReference type="EMBL" id="KAK0642496.1"/>
    </source>
</evidence>
<dbReference type="PANTHER" id="PTHR24148">
    <property type="entry name" value="ANKYRIN REPEAT DOMAIN-CONTAINING PROTEIN 39 HOMOLOG-RELATED"/>
    <property type="match status" value="1"/>
</dbReference>
<gene>
    <name evidence="2" type="ORF">DIS24_g8962</name>
</gene>
<comment type="caution">
    <text evidence="2">The sequence shown here is derived from an EMBL/GenBank/DDBJ whole genome shotgun (WGS) entry which is preliminary data.</text>
</comment>
<keyword evidence="3" id="KW-1185">Reference proteome</keyword>
<organism evidence="2 3">
    <name type="scientific">Lasiodiplodia hormozganensis</name>
    <dbReference type="NCBI Taxonomy" id="869390"/>
    <lineage>
        <taxon>Eukaryota</taxon>
        <taxon>Fungi</taxon>
        <taxon>Dikarya</taxon>
        <taxon>Ascomycota</taxon>
        <taxon>Pezizomycotina</taxon>
        <taxon>Dothideomycetes</taxon>
        <taxon>Dothideomycetes incertae sedis</taxon>
        <taxon>Botryosphaeriales</taxon>
        <taxon>Botryosphaeriaceae</taxon>
        <taxon>Lasiodiplodia</taxon>
    </lineage>
</organism>
<evidence type="ECO:0000259" key="1">
    <source>
        <dbReference type="Pfam" id="PF06985"/>
    </source>
</evidence>
<dbReference type="AlphaFoldDB" id="A0AA39XY96"/>
<evidence type="ECO:0000313" key="3">
    <source>
        <dbReference type="Proteomes" id="UP001175001"/>
    </source>
</evidence>